<organism evidence="1 2">
    <name type="scientific">Hibiscus sabdariffa</name>
    <name type="common">roselle</name>
    <dbReference type="NCBI Taxonomy" id="183260"/>
    <lineage>
        <taxon>Eukaryota</taxon>
        <taxon>Viridiplantae</taxon>
        <taxon>Streptophyta</taxon>
        <taxon>Embryophyta</taxon>
        <taxon>Tracheophyta</taxon>
        <taxon>Spermatophyta</taxon>
        <taxon>Magnoliopsida</taxon>
        <taxon>eudicotyledons</taxon>
        <taxon>Gunneridae</taxon>
        <taxon>Pentapetalae</taxon>
        <taxon>rosids</taxon>
        <taxon>malvids</taxon>
        <taxon>Malvales</taxon>
        <taxon>Malvaceae</taxon>
        <taxon>Malvoideae</taxon>
        <taxon>Hibiscus</taxon>
    </lineage>
</organism>
<evidence type="ECO:0000313" key="1">
    <source>
        <dbReference type="EMBL" id="KAK9020007.1"/>
    </source>
</evidence>
<dbReference type="Proteomes" id="UP001396334">
    <property type="component" value="Unassembled WGS sequence"/>
</dbReference>
<comment type="caution">
    <text evidence="1">The sequence shown here is derived from an EMBL/GenBank/DDBJ whole genome shotgun (WGS) entry which is preliminary data.</text>
</comment>
<protein>
    <recommendedName>
        <fullName evidence="3">DUF4283 domain-containing protein</fullName>
    </recommendedName>
</protein>
<proteinExistence type="predicted"/>
<dbReference type="EMBL" id="JBBPBN010000017">
    <property type="protein sequence ID" value="KAK9020007.1"/>
    <property type="molecule type" value="Genomic_DNA"/>
</dbReference>
<name>A0ABR2S439_9ROSI</name>
<accession>A0ABR2S439</accession>
<gene>
    <name evidence="1" type="ORF">V6N11_054505</name>
</gene>
<evidence type="ECO:0008006" key="3">
    <source>
        <dbReference type="Google" id="ProtNLM"/>
    </source>
</evidence>
<evidence type="ECO:0000313" key="2">
    <source>
        <dbReference type="Proteomes" id="UP001396334"/>
    </source>
</evidence>
<sequence>MGAGNSNHVGKCPYSIVEFDIQNVKISVKNSLKSYASHVYNGNKFHEMETSHKGVSIVFVMLLIAIRKNQRRIDSGVFTLVELLVKFDDPYRFRLMLMGKCTTYFVIRVDGNSVKLISKWLIHLRLQIDTCKCFELFPTICIFVKVDRGNSIDFGKPERDTVQGSFLGSIFDIHDYKGVENQFTMLQAWYVRQHRLVVSKFAAGRDNAINRESSDAVKDHIEEGPNEETKISVKMKALCGLFSFQGLGVRKHGMGAICNDIALHHQPNEYMTSFRAIPNLLMLRLADGKERTSTYKVIIVSRKKPYILVIPIQIELVIAIEVADKLMREFHDRNLEEKVLFPGDGNVMNRELRKGYEILDGRAMGRLDRFTIYGNRVRVILARNQERQKHWTSDINRDKRRCEVGSIGMERNGRVHSVKEVIDKDKQDILQHYLVGRCSSFVRLESLANKLYEERLKDFYLMRLSVSKFLLVFQDKEAMFYGLREYEEYIRKCFKEISVWSKDMTSCFRRAWLVCYGIHVHVWSIETLKNIASCWGELISVDKGTVDPTSFSKATFQIITSSHNQINDEIELCVESKRFKVSVLEFDPAFTLNSIWIGEEGNRVDLDSSSDAGNSFGAGLEKIKDQCVGRPSSLVSSSSSSGNYVPTSWAGIMAKDLVGQKVGSSLDPILPSSCVRAGA</sequence>
<keyword evidence="2" id="KW-1185">Reference proteome</keyword>
<dbReference type="PANTHER" id="PTHR34427:SF5">
    <property type="entry name" value="DUF4283 DOMAIN-CONTAINING PROTEIN"/>
    <property type="match status" value="1"/>
</dbReference>
<dbReference type="PANTHER" id="PTHR34427">
    <property type="entry name" value="DUF4283 DOMAIN PROTEIN"/>
    <property type="match status" value="1"/>
</dbReference>
<reference evidence="1 2" key="1">
    <citation type="journal article" date="2024" name="G3 (Bethesda)">
        <title>Genome assembly of Hibiscus sabdariffa L. provides insights into metabolisms of medicinal natural products.</title>
        <authorList>
            <person name="Kim T."/>
        </authorList>
    </citation>
    <scope>NUCLEOTIDE SEQUENCE [LARGE SCALE GENOMIC DNA]</scope>
    <source>
        <strain evidence="1">TK-2024</strain>
        <tissue evidence="1">Old leaves</tissue>
    </source>
</reference>